<dbReference type="Gene3D" id="3.20.20.80">
    <property type="entry name" value="Glycosidases"/>
    <property type="match status" value="1"/>
</dbReference>
<dbReference type="EMBL" id="JBHSBI010000009">
    <property type="protein sequence ID" value="MFC4009336.1"/>
    <property type="molecule type" value="Genomic_DNA"/>
</dbReference>
<accession>A0ABV8G5S3</accession>
<dbReference type="PANTHER" id="PTHR12631">
    <property type="entry name" value="ALPHA-L-IDURONIDASE"/>
    <property type="match status" value="1"/>
</dbReference>
<evidence type="ECO:0000313" key="3">
    <source>
        <dbReference type="EMBL" id="MFC4009336.1"/>
    </source>
</evidence>
<feature type="region of interest" description="Disordered" evidence="1">
    <location>
        <begin position="23"/>
        <end position="47"/>
    </location>
</feature>
<sequence length="438" mass="48412">MRLALRAAVALAVALALAGCSGAGRQETPAQPAQPPRASSAAPGIEPGWPRWGFTHTGISANNLTQRFEDHVAGQLSRTPLLQNQHIMGFGALNPEPYPGQYHWDDLDSRVNLMKHSGGIPVITLCCAPDWMKGGPQGPTEESAWRDHLEDAPYPEHFDDFARLAAAVASRYTDVKYFMVWNELKGFWKNHAEPADVKGYTELYNKVYEAVKKARPDALIGGPYLGFDSNRSGDSELRGDWGVVNQHVLDAFDYWFEHKKGADFVVVDGASPTDAHELLPDAFGALAKFGAVTKWLRDKAGDLPVWWSEWYIVPEDGTTWAEPKRLAVQAASMMEFVRSQAATVLYWNPQAKEGACRGCLWDPRTGAQTPTGKLLSDFARWFPSGIPLDELTSSEPEVRVLAQPERMVLVNTTDGAVTTTVDGREFALKPYEVKWSGR</sequence>
<proteinExistence type="predicted"/>
<dbReference type="PANTHER" id="PTHR12631:SF10">
    <property type="entry name" value="BETA-XYLOSIDASE-LIKE PROTEIN-RELATED"/>
    <property type="match status" value="1"/>
</dbReference>
<protein>
    <submittedName>
        <fullName evidence="3">Xylan 1,4-beta-xylosidase</fullName>
    </submittedName>
</protein>
<reference evidence="4" key="1">
    <citation type="journal article" date="2019" name="Int. J. Syst. Evol. Microbiol.">
        <title>The Global Catalogue of Microorganisms (GCM) 10K type strain sequencing project: providing services to taxonomists for standard genome sequencing and annotation.</title>
        <authorList>
            <consortium name="The Broad Institute Genomics Platform"/>
            <consortium name="The Broad Institute Genome Sequencing Center for Infectious Disease"/>
            <person name="Wu L."/>
            <person name="Ma J."/>
        </authorList>
    </citation>
    <scope>NUCLEOTIDE SEQUENCE [LARGE SCALE GENOMIC DNA]</scope>
    <source>
        <strain evidence="4">TBRC 1276</strain>
    </source>
</reference>
<comment type="caution">
    <text evidence="3">The sequence shown here is derived from an EMBL/GenBank/DDBJ whole genome shotgun (WGS) entry which is preliminary data.</text>
</comment>
<dbReference type="SUPFAM" id="SSF51445">
    <property type="entry name" value="(Trans)glycosidases"/>
    <property type="match status" value="1"/>
</dbReference>
<dbReference type="InterPro" id="IPR017853">
    <property type="entry name" value="GH"/>
</dbReference>
<feature type="chain" id="PRO_5045377165" evidence="2">
    <location>
        <begin position="19"/>
        <end position="438"/>
    </location>
</feature>
<dbReference type="RefSeq" id="WP_379529391.1">
    <property type="nucleotide sequence ID" value="NZ_JBHSBI010000009.1"/>
</dbReference>
<evidence type="ECO:0000256" key="2">
    <source>
        <dbReference type="SAM" id="SignalP"/>
    </source>
</evidence>
<keyword evidence="4" id="KW-1185">Reference proteome</keyword>
<evidence type="ECO:0000256" key="1">
    <source>
        <dbReference type="SAM" id="MobiDB-lite"/>
    </source>
</evidence>
<gene>
    <name evidence="3" type="ORF">ACFOY2_19040</name>
</gene>
<organism evidence="3 4">
    <name type="scientific">Nonomuraea purpurea</name>
    <dbReference type="NCBI Taxonomy" id="1849276"/>
    <lineage>
        <taxon>Bacteria</taxon>
        <taxon>Bacillati</taxon>
        <taxon>Actinomycetota</taxon>
        <taxon>Actinomycetes</taxon>
        <taxon>Streptosporangiales</taxon>
        <taxon>Streptosporangiaceae</taxon>
        <taxon>Nonomuraea</taxon>
    </lineage>
</organism>
<dbReference type="PROSITE" id="PS51257">
    <property type="entry name" value="PROKAR_LIPOPROTEIN"/>
    <property type="match status" value="1"/>
</dbReference>
<feature type="signal peptide" evidence="2">
    <location>
        <begin position="1"/>
        <end position="18"/>
    </location>
</feature>
<evidence type="ECO:0000313" key="4">
    <source>
        <dbReference type="Proteomes" id="UP001595851"/>
    </source>
</evidence>
<name>A0ABV8G5S3_9ACTN</name>
<keyword evidence="2" id="KW-0732">Signal</keyword>
<dbReference type="InterPro" id="IPR051923">
    <property type="entry name" value="Glycosyl_Hydrolase_39"/>
</dbReference>
<dbReference type="Proteomes" id="UP001595851">
    <property type="component" value="Unassembled WGS sequence"/>
</dbReference>